<dbReference type="STRING" id="1121266.SAMN02745883_00730"/>
<protein>
    <submittedName>
        <fullName evidence="1">Uncharacterized protein</fullName>
    </submittedName>
</protein>
<dbReference type="AlphaFoldDB" id="A0A1M6MZX9"/>
<keyword evidence="2" id="KW-1185">Reference proteome</keyword>
<dbReference type="RefSeq" id="WP_170139271.1">
    <property type="nucleotide sequence ID" value="NZ_FRAJ01000005.1"/>
</dbReference>
<evidence type="ECO:0000313" key="1">
    <source>
        <dbReference type="EMBL" id="SHJ89011.1"/>
    </source>
</evidence>
<sequence length="56" mass="6670">MIVAEYKLGNTTIRIHDDAYKDKTKEDIERIIKRIEEIGRRALSRDENYETDSNRS</sequence>
<name>A0A1M6MZX9_9FIRM</name>
<evidence type="ECO:0000313" key="2">
    <source>
        <dbReference type="Proteomes" id="UP000184082"/>
    </source>
</evidence>
<organism evidence="1 2">
    <name type="scientific">Caminicella sporogenes DSM 14501</name>
    <dbReference type="NCBI Taxonomy" id="1121266"/>
    <lineage>
        <taxon>Bacteria</taxon>
        <taxon>Bacillati</taxon>
        <taxon>Bacillota</taxon>
        <taxon>Clostridia</taxon>
        <taxon>Peptostreptococcales</taxon>
        <taxon>Caminicellaceae</taxon>
        <taxon>Caminicella</taxon>
    </lineage>
</organism>
<proteinExistence type="predicted"/>
<accession>A0A1M6MZX9</accession>
<dbReference type="EMBL" id="FRAJ01000005">
    <property type="protein sequence ID" value="SHJ89011.1"/>
    <property type="molecule type" value="Genomic_DNA"/>
</dbReference>
<gene>
    <name evidence="1" type="ORF">SAMN02745883_00730</name>
</gene>
<dbReference type="Proteomes" id="UP000184082">
    <property type="component" value="Unassembled WGS sequence"/>
</dbReference>
<reference evidence="1 2" key="1">
    <citation type="submission" date="2016-11" db="EMBL/GenBank/DDBJ databases">
        <authorList>
            <person name="Jaros S."/>
            <person name="Januszkiewicz K."/>
            <person name="Wedrychowicz H."/>
        </authorList>
    </citation>
    <scope>NUCLEOTIDE SEQUENCE [LARGE SCALE GENOMIC DNA]</scope>
    <source>
        <strain evidence="1 2">DSM 14501</strain>
    </source>
</reference>